<reference evidence="6" key="1">
    <citation type="submission" date="2020-07" db="EMBL/GenBank/DDBJ databases">
        <title>Complete genome sequencing of Coprobacter sp. strain 2CBH44.</title>
        <authorList>
            <person name="Sakamoto M."/>
            <person name="Murakami T."/>
            <person name="Mori H."/>
        </authorList>
    </citation>
    <scope>NUCLEOTIDE SEQUENCE [LARGE SCALE GENOMIC DNA]</scope>
    <source>
        <strain evidence="6">2CBH44</strain>
    </source>
</reference>
<feature type="domain" description="LamG-like jellyroll fold" evidence="4">
    <location>
        <begin position="934"/>
        <end position="1055"/>
    </location>
</feature>
<keyword evidence="1 3" id="KW-0732">Signal</keyword>
<evidence type="ECO:0000259" key="4">
    <source>
        <dbReference type="SMART" id="SM00560"/>
    </source>
</evidence>
<dbReference type="SUPFAM" id="SSF49299">
    <property type="entry name" value="PKD domain"/>
    <property type="match status" value="1"/>
</dbReference>
<dbReference type="InterPro" id="IPR013320">
    <property type="entry name" value="ConA-like_dom_sf"/>
</dbReference>
<accession>A0A7G1HYL3</accession>
<dbReference type="InterPro" id="IPR032979">
    <property type="entry name" value="ENGase"/>
</dbReference>
<dbReference type="InterPro" id="IPR005201">
    <property type="entry name" value="TIM_ENGase"/>
</dbReference>
<evidence type="ECO:0000256" key="2">
    <source>
        <dbReference type="ARBA" id="ARBA00023157"/>
    </source>
</evidence>
<sequence length="1284" mass="144075">MRIKNLFLATGLLVSAGALAQSVPTHPNYINYGTDNNQRFTTEFVKMLETWEPGKPYLSPDDPEYSNYTDDNFFISRVRVKDRITNTATQANPNLVPGEEAVNEKKLCWFSPIGEMTKQWSAMSRYTFESDNFSMWQYLDIHSNVSSQLFRSPGVFNDAAHKNGVLTAAYYFIDWASSVTSTSDAGKPLYELSKKENGKFKYAKKLIQLMKYYGIDGMAFNPEGYFSSDLNTQFQEFLAECHRIAEEEENWHFHVDWYGYVSNSGNLTDGGSTLTANHSNWFHNDALNYPVTDVYFLNYNWSEGSLQTSVNVAKSKKRSPFDVYAGFDQQGRGYGGWGNGGWGVLSKYPVSIVVWGAHDRSQIYTGSNEFGTSELTIQNTYQDKLEMLFTGGTQNVLSAQKIPLNESNEKVTTSHNDLKKWHGYSRFINAKSTLQELPFITRFNLGNGMSFKKEGKVTFNQKWYNISMQDYLPTWRWWVDAGNREVPADAINCDFDFNEAWYGGSSLKFHGATQKSEVNLYKTKFTVESENDKFGLTFMLKNGTDPKLKFKVSLVGSESSYKYYTIPAESVKAGEWNTISFTAADLGLKANDVIATMGLAFENTDANYQINIGELSLIPASYNKTPRAPRIVSVTPCKRTYKAVDFKMTWSMLDEGKEDISPNYPGCPTYNEDVDTWYYEVYIKTEDSEPTLLTATTSWASYVIDAPLPVENTEKYMVGVRAIGLNGSTSEITWSDEQTSEIEIINTISINKPVIKPNEEFTIGFDDPNHAPSTIIITDAITGDEVAKATEVRTLTTKLSELGTYDVEVITGEESTMTRGCLLISPEETGRMPEIEGYTANPTEPKTNEEVTLTPAFNDGTTYQDSPATVSQGAYILNPSMFYVDKQILDNHTTNTFCFWFKSDKFEHGSLGTLLTQKVNKNYSGTWTESTWGEMWCVIRSANYSDYNNLENEISISFDAPPAGTANYEHNNDVDGISQNYPLSANVWNHIAIVKDNRNIKLYINGHEVISTTSKGSGPKDWGANFYIGGALTNTSGFNGYIDEVQLWDKALTAEEVKEAMSGYFLAPEGLQGYFKFEDMEDDGKGNQAFRNEGQNSTLVPYGYIGQFTTENERSVEKPETPTVGLGVPSITGVSNIRLESVEWILEGATHTTDDENVATATYATQGKYPVTLKVTNSWGTTTKTFDDYLEIKAEETGVEKEIVENMYVYPNPFVKDVNLRFANDGVYDIKVYDAQGRLVTGQLYNADKGEICTLSIDNGAGMYYVVVSQNGKCLKSFKVVSQK</sequence>
<dbReference type="Pfam" id="PF13385">
    <property type="entry name" value="Laminin_G_3"/>
    <property type="match status" value="1"/>
</dbReference>
<keyword evidence="6" id="KW-1185">Reference proteome</keyword>
<dbReference type="GO" id="GO:0033925">
    <property type="term" value="F:mannosyl-glycoprotein endo-beta-N-acetylglucosaminidase activity"/>
    <property type="evidence" value="ECO:0007669"/>
    <property type="project" value="InterPro"/>
</dbReference>
<organism evidence="5 6">
    <name type="scientific">Coprobacter secundus subsp. similis</name>
    <dbReference type="NCBI Taxonomy" id="2751153"/>
    <lineage>
        <taxon>Bacteria</taxon>
        <taxon>Pseudomonadati</taxon>
        <taxon>Bacteroidota</taxon>
        <taxon>Bacteroidia</taxon>
        <taxon>Bacteroidales</taxon>
        <taxon>Barnesiellaceae</taxon>
        <taxon>Coprobacter</taxon>
    </lineage>
</organism>
<feature type="signal peptide" evidence="3">
    <location>
        <begin position="1"/>
        <end position="20"/>
    </location>
</feature>
<dbReference type="PANTHER" id="PTHR13246:SF1">
    <property type="entry name" value="CYTOSOLIC ENDO-BETA-N-ACETYLGLUCOSAMINIDASE"/>
    <property type="match status" value="1"/>
</dbReference>
<dbReference type="Gene3D" id="3.20.20.80">
    <property type="entry name" value="Glycosidases"/>
    <property type="match status" value="1"/>
</dbReference>
<dbReference type="EMBL" id="AP023322">
    <property type="protein sequence ID" value="BCI64756.1"/>
    <property type="molecule type" value="Genomic_DNA"/>
</dbReference>
<name>A0A7G1HYL3_9BACT</name>
<feature type="chain" id="PRO_5029005571" description="LamG-like jellyroll fold domain-containing protein" evidence="3">
    <location>
        <begin position="21"/>
        <end position="1284"/>
    </location>
</feature>
<dbReference type="Gene3D" id="2.60.120.200">
    <property type="match status" value="1"/>
</dbReference>
<dbReference type="Pfam" id="PF03644">
    <property type="entry name" value="Glyco_hydro_85"/>
    <property type="match status" value="1"/>
</dbReference>
<dbReference type="InterPro" id="IPR026444">
    <property type="entry name" value="Secre_tail"/>
</dbReference>
<proteinExistence type="predicted"/>
<dbReference type="Gene3D" id="2.60.120.260">
    <property type="entry name" value="Galactose-binding domain-like"/>
    <property type="match status" value="1"/>
</dbReference>
<evidence type="ECO:0000313" key="5">
    <source>
        <dbReference type="EMBL" id="BCI64756.1"/>
    </source>
</evidence>
<dbReference type="SMART" id="SM00560">
    <property type="entry name" value="LamGL"/>
    <property type="match status" value="1"/>
</dbReference>
<gene>
    <name evidence="5" type="ORF">Cop2CBH44_31090</name>
</gene>
<dbReference type="Proteomes" id="UP000594042">
    <property type="component" value="Chromosome"/>
</dbReference>
<dbReference type="NCBIfam" id="TIGR04183">
    <property type="entry name" value="Por_Secre_tail"/>
    <property type="match status" value="1"/>
</dbReference>
<dbReference type="GO" id="GO:0005975">
    <property type="term" value="P:carbohydrate metabolic process"/>
    <property type="evidence" value="ECO:0007669"/>
    <property type="project" value="UniProtKB-ARBA"/>
</dbReference>
<evidence type="ECO:0000256" key="3">
    <source>
        <dbReference type="SAM" id="SignalP"/>
    </source>
</evidence>
<dbReference type="PANTHER" id="PTHR13246">
    <property type="entry name" value="ENDO BETA N-ACETYLGLUCOSAMINIDASE"/>
    <property type="match status" value="1"/>
</dbReference>
<dbReference type="InterPro" id="IPR006558">
    <property type="entry name" value="LamG-like"/>
</dbReference>
<evidence type="ECO:0000256" key="1">
    <source>
        <dbReference type="ARBA" id="ARBA00022729"/>
    </source>
</evidence>
<keyword evidence="2" id="KW-1015">Disulfide bond</keyword>
<protein>
    <recommendedName>
        <fullName evidence="4">LamG-like jellyroll fold domain-containing protein</fullName>
    </recommendedName>
</protein>
<dbReference type="SUPFAM" id="SSF49899">
    <property type="entry name" value="Concanavalin A-like lectins/glucanases"/>
    <property type="match status" value="1"/>
</dbReference>
<dbReference type="KEGG" id="copr:Cop2CBH44_31090"/>
<evidence type="ECO:0000313" key="6">
    <source>
        <dbReference type="Proteomes" id="UP000594042"/>
    </source>
</evidence>
<dbReference type="GO" id="GO:0005829">
    <property type="term" value="C:cytosol"/>
    <property type="evidence" value="ECO:0007669"/>
    <property type="project" value="UniProtKB-SubCell"/>
</dbReference>
<dbReference type="RefSeq" id="WP_200755174.1">
    <property type="nucleotide sequence ID" value="NZ_AP023322.1"/>
</dbReference>
<dbReference type="InterPro" id="IPR035986">
    <property type="entry name" value="PKD_dom_sf"/>
</dbReference>